<evidence type="ECO:0000313" key="1">
    <source>
        <dbReference type="EMBL" id="BBJ32143.1"/>
    </source>
</evidence>
<name>A0A510G8E4_9RICK</name>
<keyword evidence="2" id="KW-1185">Reference proteome</keyword>
<dbReference type="KEGG" id="ras:RAS_12520"/>
<organism evidence="1 2">
    <name type="scientific">Rickettsia asiatica</name>
    <dbReference type="NCBI Taxonomy" id="238800"/>
    <lineage>
        <taxon>Bacteria</taxon>
        <taxon>Pseudomonadati</taxon>
        <taxon>Pseudomonadota</taxon>
        <taxon>Alphaproteobacteria</taxon>
        <taxon>Rickettsiales</taxon>
        <taxon>Rickettsiaceae</taxon>
        <taxon>Rickettsieae</taxon>
        <taxon>Rickettsia</taxon>
        <taxon>spotted fever group</taxon>
    </lineage>
</organism>
<dbReference type="RefSeq" id="WP_232049202.1">
    <property type="nucleotide sequence ID" value="NZ_AP019563.1"/>
</dbReference>
<gene>
    <name evidence="1" type="ORF">RAS_12520</name>
</gene>
<dbReference type="Proteomes" id="UP000321183">
    <property type="component" value="Chromosome"/>
</dbReference>
<evidence type="ECO:0000313" key="2">
    <source>
        <dbReference type="Proteomes" id="UP000321183"/>
    </source>
</evidence>
<protein>
    <submittedName>
        <fullName evidence="1">Uncharacterized protein</fullName>
    </submittedName>
</protein>
<sequence length="169" mass="18956">MLILLIYTPLLWPEEKAFSITQNIGEPAVILGEKTGADIFVLLNYVQMIKTNGARTRDFLMSAFGCSVSNADNIFMSIGIVEAKSGRILWTNATPQAQPFSSSIFSSHDKSEIGNFHAVINMLLSPLYTEFFVVVSVQEWLVWLIISLCHPVIYSRAPVKHIVWVTKHI</sequence>
<proteinExistence type="predicted"/>
<dbReference type="AlphaFoldDB" id="A0A510G8E4"/>
<dbReference type="EMBL" id="AP019563">
    <property type="protein sequence ID" value="BBJ32143.1"/>
    <property type="molecule type" value="Genomic_DNA"/>
</dbReference>
<accession>A0A510G8E4</accession>
<reference evidence="1 2" key="1">
    <citation type="submission" date="2019-04" db="EMBL/GenBank/DDBJ databases">
        <title>Draft genome sequence of Rickettsia asiatica Maytaro1284.</title>
        <authorList>
            <person name="Thu M."/>
            <person name="Qiu Y."/>
            <person name="Nakao R."/>
        </authorList>
    </citation>
    <scope>NUCLEOTIDE SEQUENCE [LARGE SCALE GENOMIC DNA]</scope>
    <source>
        <strain evidence="1 2">Maytaro1284</strain>
    </source>
</reference>